<feature type="compositionally biased region" description="Basic and acidic residues" evidence="3">
    <location>
        <begin position="41"/>
        <end position="95"/>
    </location>
</feature>
<feature type="region of interest" description="Disordered" evidence="3">
    <location>
        <begin position="1"/>
        <end position="104"/>
    </location>
</feature>
<dbReference type="CDD" id="cd12951">
    <property type="entry name" value="RRP7_Rrp7A"/>
    <property type="match status" value="1"/>
</dbReference>
<dbReference type="GO" id="GO:0000028">
    <property type="term" value="P:ribosomal small subunit assembly"/>
    <property type="evidence" value="ECO:0007669"/>
    <property type="project" value="TreeGrafter"/>
</dbReference>
<evidence type="ECO:0000256" key="1">
    <source>
        <dbReference type="ARBA" id="ARBA00006110"/>
    </source>
</evidence>
<comment type="similarity">
    <text evidence="1">Belongs to the RRP7 family.</text>
</comment>
<feature type="compositionally biased region" description="Basic and acidic residues" evidence="3">
    <location>
        <begin position="1"/>
        <end position="14"/>
    </location>
</feature>
<accession>A0AAV3P459</accession>
<dbReference type="Proteomes" id="UP001454036">
    <property type="component" value="Unassembled WGS sequence"/>
</dbReference>
<evidence type="ECO:0000313" key="5">
    <source>
        <dbReference type="EMBL" id="GAA0145536.1"/>
    </source>
</evidence>
<keyword evidence="6" id="KW-1185">Reference proteome</keyword>
<dbReference type="InterPro" id="IPR024326">
    <property type="entry name" value="RRP7_C"/>
</dbReference>
<keyword evidence="2" id="KW-0175">Coiled coil</keyword>
<feature type="coiled-coil region" evidence="2">
    <location>
        <begin position="126"/>
        <end position="157"/>
    </location>
</feature>
<dbReference type="GO" id="GO:0006364">
    <property type="term" value="P:rRNA processing"/>
    <property type="evidence" value="ECO:0007669"/>
    <property type="project" value="TreeGrafter"/>
</dbReference>
<evidence type="ECO:0000256" key="3">
    <source>
        <dbReference type="SAM" id="MobiDB-lite"/>
    </source>
</evidence>
<dbReference type="InterPro" id="IPR040446">
    <property type="entry name" value="RRP7"/>
</dbReference>
<dbReference type="AlphaFoldDB" id="A0AAV3P459"/>
<evidence type="ECO:0000256" key="2">
    <source>
        <dbReference type="SAM" id="Coils"/>
    </source>
</evidence>
<dbReference type="GO" id="GO:0032545">
    <property type="term" value="C:CURI complex"/>
    <property type="evidence" value="ECO:0007669"/>
    <property type="project" value="TreeGrafter"/>
</dbReference>
<proteinExistence type="inferred from homology"/>
<sequence>MKGIKRKDGTLEGNRRHKGVSKQVDALEKPVGHKGVSKQVDGLEKPVGRKKNKDMGLRKKNKLDISKTKKSREAETVEYEHPFEQNLHQEKKEDVNEVYQIPSEDERPLQGMRKWITDYYRSRPGLNVLQEKIDEFITAHEAQEEQARIEKEEKAAEGGWTVVVHHKGRKKTTDAESGISVGSVAQAAVMEKMATKKNKDVGLDFYRFQKREAKKNEIMMLQSKFEQDKKRMQELRAQRKFRPY</sequence>
<dbReference type="GO" id="GO:0034456">
    <property type="term" value="C:UTP-C complex"/>
    <property type="evidence" value="ECO:0007669"/>
    <property type="project" value="TreeGrafter"/>
</dbReference>
<dbReference type="PANTHER" id="PTHR13191">
    <property type="entry name" value="RIBOSOMAL RNA PROCESSING PROTEIN 7-RELATED"/>
    <property type="match status" value="1"/>
</dbReference>
<reference evidence="5 6" key="1">
    <citation type="submission" date="2024-01" db="EMBL/GenBank/DDBJ databases">
        <title>The complete chloroplast genome sequence of Lithospermum erythrorhizon: insights into the phylogenetic relationship among Boraginaceae species and the maternal lineages of purple gromwells.</title>
        <authorList>
            <person name="Okada T."/>
            <person name="Watanabe K."/>
        </authorList>
    </citation>
    <scope>NUCLEOTIDE SEQUENCE [LARGE SCALE GENOMIC DNA]</scope>
</reference>
<protein>
    <submittedName>
        <fullName evidence="5">RNA metabolism protein</fullName>
    </submittedName>
</protein>
<dbReference type="Gene3D" id="6.10.250.1770">
    <property type="match status" value="1"/>
</dbReference>
<gene>
    <name evidence="5" type="ORF">LIER_05710</name>
</gene>
<dbReference type="Pfam" id="PF12923">
    <property type="entry name" value="RRP7"/>
    <property type="match status" value="1"/>
</dbReference>
<comment type="caution">
    <text evidence="5">The sequence shown here is derived from an EMBL/GenBank/DDBJ whole genome shotgun (WGS) entry which is preliminary data.</text>
</comment>
<dbReference type="PANTHER" id="PTHR13191:SF0">
    <property type="entry name" value="RIBOSOMAL RNA-PROCESSING PROTEIN 7 HOMOLOG A-RELATED"/>
    <property type="match status" value="1"/>
</dbReference>
<name>A0AAV3P459_LITER</name>
<evidence type="ECO:0000313" key="6">
    <source>
        <dbReference type="Proteomes" id="UP001454036"/>
    </source>
</evidence>
<feature type="domain" description="Ribosomal RNA-processing protein 7 C-terminal" evidence="4">
    <location>
        <begin position="122"/>
        <end position="244"/>
    </location>
</feature>
<dbReference type="EMBL" id="BAABME010000797">
    <property type="protein sequence ID" value="GAA0145536.1"/>
    <property type="molecule type" value="Genomic_DNA"/>
</dbReference>
<organism evidence="5 6">
    <name type="scientific">Lithospermum erythrorhizon</name>
    <name type="common">Purple gromwell</name>
    <name type="synonym">Lithospermum officinale var. erythrorhizon</name>
    <dbReference type="NCBI Taxonomy" id="34254"/>
    <lineage>
        <taxon>Eukaryota</taxon>
        <taxon>Viridiplantae</taxon>
        <taxon>Streptophyta</taxon>
        <taxon>Embryophyta</taxon>
        <taxon>Tracheophyta</taxon>
        <taxon>Spermatophyta</taxon>
        <taxon>Magnoliopsida</taxon>
        <taxon>eudicotyledons</taxon>
        <taxon>Gunneridae</taxon>
        <taxon>Pentapetalae</taxon>
        <taxon>asterids</taxon>
        <taxon>lamiids</taxon>
        <taxon>Boraginales</taxon>
        <taxon>Boraginaceae</taxon>
        <taxon>Boraginoideae</taxon>
        <taxon>Lithospermeae</taxon>
        <taxon>Lithospermum</taxon>
    </lineage>
</organism>
<evidence type="ECO:0000259" key="4">
    <source>
        <dbReference type="Pfam" id="PF12923"/>
    </source>
</evidence>